<reference evidence="1" key="1">
    <citation type="submission" date="2017-04" db="EMBL/GenBank/DDBJ databases">
        <authorList>
            <person name="Afonso C.L."/>
            <person name="Miller P.J."/>
            <person name="Scott M.A."/>
            <person name="Spackman E."/>
            <person name="Goraichik I."/>
            <person name="Dimitrov K.M."/>
            <person name="Suarez D.L."/>
            <person name="Swayne D.E."/>
        </authorList>
    </citation>
    <scope>NUCLEOTIDE SEQUENCE</scope>
    <source>
        <strain evidence="1">P21801</strain>
    </source>
</reference>
<organism evidence="1">
    <name type="scientific">Yersinia pestis</name>
    <dbReference type="NCBI Taxonomy" id="632"/>
    <lineage>
        <taxon>Bacteria</taxon>
        <taxon>Pseudomonadati</taxon>
        <taxon>Pseudomonadota</taxon>
        <taxon>Gammaproteobacteria</taxon>
        <taxon>Enterobacterales</taxon>
        <taxon>Yersiniaceae</taxon>
        <taxon>Yersinia</taxon>
    </lineage>
</organism>
<proteinExistence type="predicted"/>
<dbReference type="AlphaFoldDB" id="A0A2C8CUT8"/>
<dbReference type="EMBL" id="LT844544">
    <property type="protein sequence ID" value="SMN10427.1"/>
    <property type="molecule type" value="Genomic_DNA"/>
</dbReference>
<protein>
    <submittedName>
        <fullName evidence="1">Uncharacterized protein</fullName>
    </submittedName>
</protein>
<accession>A0A2C8CUT8</accession>
<name>A0A2C8CUT8_YERPE</name>
<evidence type="ECO:0000313" key="1">
    <source>
        <dbReference type="EMBL" id="SMN10427.1"/>
    </source>
</evidence>
<keyword evidence="1" id="KW-0614">Plasmid</keyword>
<gene>
    <name evidence="1" type="ORF">P2180_120</name>
</gene>
<sequence length="46" mass="5020">MTEQGRFGQGGGGAHLPMIMRLCNLLVTGLPDAMIDISFDRSVFEH</sequence>
<geneLocation type="plasmid" evidence="1">
    <name>I</name>
</geneLocation>